<accession>A0ABQ5BTF6</accession>
<organism evidence="1 2">
    <name type="scientific">Tanacetum coccineum</name>
    <dbReference type="NCBI Taxonomy" id="301880"/>
    <lineage>
        <taxon>Eukaryota</taxon>
        <taxon>Viridiplantae</taxon>
        <taxon>Streptophyta</taxon>
        <taxon>Embryophyta</taxon>
        <taxon>Tracheophyta</taxon>
        <taxon>Spermatophyta</taxon>
        <taxon>Magnoliopsida</taxon>
        <taxon>eudicotyledons</taxon>
        <taxon>Gunneridae</taxon>
        <taxon>Pentapetalae</taxon>
        <taxon>asterids</taxon>
        <taxon>campanulids</taxon>
        <taxon>Asterales</taxon>
        <taxon>Asteraceae</taxon>
        <taxon>Asteroideae</taxon>
        <taxon>Anthemideae</taxon>
        <taxon>Anthemidinae</taxon>
        <taxon>Tanacetum</taxon>
    </lineage>
</organism>
<gene>
    <name evidence="1" type="ORF">Tco_0875599</name>
</gene>
<sequence>MKLYETAFRIFFQEEYETFGVKIYHNLNQLQWQLERKTLYSSNPKSCLKVLRTPFKEFFDSKEVNALEFYNKCWQKKFKDYTGWEPETYRRILLRYLDELDKLIDERVLKYDELRMEEKEVQAINEIEKRLKENEKQQQESLVSASTTLEACLVTEGAALEACLIAKGITMDDNLVA</sequence>
<evidence type="ECO:0000313" key="2">
    <source>
        <dbReference type="Proteomes" id="UP001151760"/>
    </source>
</evidence>
<reference evidence="1" key="1">
    <citation type="journal article" date="2022" name="Int. J. Mol. Sci.">
        <title>Draft Genome of Tanacetum Coccineum: Genomic Comparison of Closely Related Tanacetum-Family Plants.</title>
        <authorList>
            <person name="Yamashiro T."/>
            <person name="Shiraishi A."/>
            <person name="Nakayama K."/>
            <person name="Satake H."/>
        </authorList>
    </citation>
    <scope>NUCLEOTIDE SEQUENCE</scope>
</reference>
<name>A0ABQ5BTF6_9ASTR</name>
<protein>
    <submittedName>
        <fullName evidence="1">Uncharacterized protein</fullName>
    </submittedName>
</protein>
<keyword evidence="2" id="KW-1185">Reference proteome</keyword>
<feature type="non-terminal residue" evidence="1">
    <location>
        <position position="177"/>
    </location>
</feature>
<reference evidence="1" key="2">
    <citation type="submission" date="2022-01" db="EMBL/GenBank/DDBJ databases">
        <authorList>
            <person name="Yamashiro T."/>
            <person name="Shiraishi A."/>
            <person name="Satake H."/>
            <person name="Nakayama K."/>
        </authorList>
    </citation>
    <scope>NUCLEOTIDE SEQUENCE</scope>
</reference>
<evidence type="ECO:0000313" key="1">
    <source>
        <dbReference type="EMBL" id="GJT16893.1"/>
    </source>
</evidence>
<dbReference type="Proteomes" id="UP001151760">
    <property type="component" value="Unassembled WGS sequence"/>
</dbReference>
<proteinExistence type="predicted"/>
<comment type="caution">
    <text evidence="1">The sequence shown here is derived from an EMBL/GenBank/DDBJ whole genome shotgun (WGS) entry which is preliminary data.</text>
</comment>
<dbReference type="EMBL" id="BQNB010013512">
    <property type="protein sequence ID" value="GJT16893.1"/>
    <property type="molecule type" value="Genomic_DNA"/>
</dbReference>